<evidence type="ECO:0000313" key="3">
    <source>
        <dbReference type="EMBL" id="QNN59687.1"/>
    </source>
</evidence>
<evidence type="ECO:0000259" key="1">
    <source>
        <dbReference type="Pfam" id="PF23343"/>
    </source>
</evidence>
<dbReference type="EMBL" id="CP060714">
    <property type="protein sequence ID" value="QNN59687.1"/>
    <property type="molecule type" value="Genomic_DNA"/>
</dbReference>
<protein>
    <recommendedName>
        <fullName evidence="1">Replication-associated protein ORF2/G2P domain-containing protein</fullName>
    </recommendedName>
</protein>
<dbReference type="EMBL" id="CP060714">
    <property type="protein sequence ID" value="QNN59364.1"/>
    <property type="molecule type" value="Genomic_DNA"/>
</dbReference>
<keyword evidence="4" id="KW-1185">Reference proteome</keyword>
<dbReference type="KEGG" id="drg:H9K76_00115"/>
<organism evidence="2 4">
    <name type="scientific">Diaphorobacter ruginosibacter</name>
    <dbReference type="NCBI Taxonomy" id="1715720"/>
    <lineage>
        <taxon>Bacteria</taxon>
        <taxon>Pseudomonadati</taxon>
        <taxon>Pseudomonadota</taxon>
        <taxon>Betaproteobacteria</taxon>
        <taxon>Burkholderiales</taxon>
        <taxon>Comamonadaceae</taxon>
        <taxon>Diaphorobacter</taxon>
    </lineage>
</organism>
<accession>A0A7G9RUT9</accession>
<sequence>MQSRITRLRKSLGVASKALHNAGSLKQQMWMQTLTYRGDNRAWKPEHISRYLDALRKWHYAKTGSKTVRYAWVAELQDRGVIHYHIVVWLEGGLTPPKGDRPWSRKDRAGLKLWEPPMWPHGMTRRDKAYCPVAYLMKYVSKVGQKTIGGFPHGARIHGCGGLSETGRACRRWVLWPSYVQANASVQDRFRPAPGGGYVNAETGELLLSDFAPTGGGFHSFIRVRRGPRRIEPCGPFSWLPEIKDAQ</sequence>
<dbReference type="AlphaFoldDB" id="A0A7G9RUT9"/>
<reference evidence="2 4" key="1">
    <citation type="submission" date="2020-08" db="EMBL/GenBank/DDBJ databases">
        <title>Genome sequence of Diaphorobacter ruginosibacter DSM 27467T.</title>
        <authorList>
            <person name="Hyun D.-W."/>
            <person name="Bae J.-W."/>
        </authorList>
    </citation>
    <scope>NUCLEOTIDE SEQUENCE [LARGE SCALE GENOMIC DNA]</scope>
    <source>
        <strain evidence="2 4">DSM 27467</strain>
    </source>
</reference>
<proteinExistence type="predicted"/>
<dbReference type="InterPro" id="IPR056906">
    <property type="entry name" value="ORF2/G2P_dom"/>
</dbReference>
<dbReference type="Pfam" id="PF23343">
    <property type="entry name" value="REP_ORF2-G2P"/>
    <property type="match status" value="1"/>
</dbReference>
<evidence type="ECO:0000313" key="4">
    <source>
        <dbReference type="Proteomes" id="UP000515811"/>
    </source>
</evidence>
<name>A0A7G9RUT9_9BURK</name>
<dbReference type="KEGG" id="drg:H9K76_17055"/>
<dbReference type="Proteomes" id="UP000515811">
    <property type="component" value="Chromosome"/>
</dbReference>
<gene>
    <name evidence="2" type="ORF">H9K76_00115</name>
    <name evidence="3" type="ORF">H9K76_17055</name>
</gene>
<evidence type="ECO:0000313" key="2">
    <source>
        <dbReference type="EMBL" id="QNN59364.1"/>
    </source>
</evidence>
<feature type="domain" description="Replication-associated protein ORF2/G2P" evidence="1">
    <location>
        <begin position="30"/>
        <end position="142"/>
    </location>
</feature>